<dbReference type="EMBL" id="MDEE01000001">
    <property type="protein sequence ID" value="PPU59232.1"/>
    <property type="molecule type" value="Genomic_DNA"/>
</dbReference>
<protein>
    <recommendedName>
        <fullName evidence="3">Bacterial Pleckstrin homology domain-containing protein</fullName>
    </recommendedName>
</protein>
<feature type="transmembrane region" description="Helical" evidence="2">
    <location>
        <begin position="70"/>
        <end position="90"/>
    </location>
</feature>
<feature type="region of interest" description="Disordered" evidence="1">
    <location>
        <begin position="1"/>
        <end position="26"/>
    </location>
</feature>
<gene>
    <name evidence="4" type="ORF">XdyCFBP7245_02085</name>
</gene>
<evidence type="ECO:0000259" key="3">
    <source>
        <dbReference type="Pfam" id="PF10882"/>
    </source>
</evidence>
<organism evidence="4 5">
    <name type="scientific">Xanthomonas dyei</name>
    <dbReference type="NCBI Taxonomy" id="743699"/>
    <lineage>
        <taxon>Bacteria</taxon>
        <taxon>Pseudomonadati</taxon>
        <taxon>Pseudomonadota</taxon>
        <taxon>Gammaproteobacteria</taxon>
        <taxon>Lysobacterales</taxon>
        <taxon>Lysobacteraceae</taxon>
        <taxon>Xanthomonas</taxon>
    </lineage>
</organism>
<name>A0A2S7CCD7_9XANT</name>
<accession>A0A2S7CCD7</accession>
<reference evidence="4 5" key="1">
    <citation type="submission" date="2016-08" db="EMBL/GenBank/DDBJ databases">
        <authorList>
            <person name="Seilhamer J.J."/>
        </authorList>
    </citation>
    <scope>NUCLEOTIDE SEQUENCE [LARGE SCALE GENOMIC DNA]</scope>
    <source>
        <strain evidence="4 5">CFBP7245</strain>
    </source>
</reference>
<evidence type="ECO:0000313" key="4">
    <source>
        <dbReference type="EMBL" id="PPU59232.1"/>
    </source>
</evidence>
<sequence>MTTRSGQRHGNVAQHTAHTGHRQPPHRREYAVAPVAPWGLALWLWLPLLAVACVIVVVHADNVRSGHPAALYAHLALLLAIAVSCTAAHARRGIRLQDDRLIVRSTLFTKQVPVDQMRLDTARVVDLAEHPAFKPGRKSLGFGYPGFHSGYYRSRQAGPGFYLITQSARVLTLPLKDGSVLVLSPEQPRQLLQDLQQLAAQRA</sequence>
<keyword evidence="2" id="KW-1133">Transmembrane helix</keyword>
<dbReference type="InterPro" id="IPR027783">
    <property type="entry name" value="Bacterial_PH-related"/>
</dbReference>
<evidence type="ECO:0000256" key="1">
    <source>
        <dbReference type="SAM" id="MobiDB-lite"/>
    </source>
</evidence>
<evidence type="ECO:0000256" key="2">
    <source>
        <dbReference type="SAM" id="Phobius"/>
    </source>
</evidence>
<proteinExistence type="predicted"/>
<dbReference type="Pfam" id="PF10882">
    <property type="entry name" value="bPH_5"/>
    <property type="match status" value="1"/>
</dbReference>
<keyword evidence="2" id="KW-0812">Transmembrane</keyword>
<feature type="transmembrane region" description="Helical" evidence="2">
    <location>
        <begin position="35"/>
        <end position="58"/>
    </location>
</feature>
<comment type="caution">
    <text evidence="4">The sequence shown here is derived from an EMBL/GenBank/DDBJ whole genome shotgun (WGS) entry which is preliminary data.</text>
</comment>
<dbReference type="AlphaFoldDB" id="A0A2S7CCD7"/>
<keyword evidence="2" id="KW-0472">Membrane</keyword>
<dbReference type="RefSeq" id="WP_104614153.1">
    <property type="nucleotide sequence ID" value="NZ_JBHLXZ010000001.1"/>
</dbReference>
<feature type="domain" description="Bacterial Pleckstrin homology" evidence="3">
    <location>
        <begin position="94"/>
        <end position="198"/>
    </location>
</feature>
<evidence type="ECO:0000313" key="5">
    <source>
        <dbReference type="Proteomes" id="UP000238908"/>
    </source>
</evidence>
<dbReference type="Proteomes" id="UP000238908">
    <property type="component" value="Unassembled WGS sequence"/>
</dbReference>